<feature type="region of interest" description="Disordered" evidence="1">
    <location>
        <begin position="29"/>
        <end position="59"/>
    </location>
</feature>
<evidence type="ECO:0000256" key="1">
    <source>
        <dbReference type="SAM" id="MobiDB-lite"/>
    </source>
</evidence>
<protein>
    <submittedName>
        <fullName evidence="3">Putative secreted protein</fullName>
    </submittedName>
</protein>
<name>A0A2M4D300_ANODA</name>
<accession>A0A2M4D300</accession>
<proteinExistence type="predicted"/>
<dbReference type="AlphaFoldDB" id="A0A2M4D300"/>
<reference evidence="3" key="1">
    <citation type="submission" date="2018-01" db="EMBL/GenBank/DDBJ databases">
        <title>An insight into the sialome of Amazonian anophelines.</title>
        <authorList>
            <person name="Ribeiro J.M."/>
            <person name="Scarpassa V."/>
            <person name="Calvo E."/>
        </authorList>
    </citation>
    <scope>NUCLEOTIDE SEQUENCE</scope>
</reference>
<sequence>MVPAVVVVVPLVLLLSVVIPPGPAAPLAASEVNEDGGISEARDDTAATAPPTDTDDDDDVAVVTDVSIGVLLEPFNCASDALSADVATDVSESFALASPAFSFPDVAIRLSPAGAVGTETWTDCSVAFGDWNRPIFEPDIAVPLAVDITWLAGCCGGVPIGAIEVRILPPGEVIRVMVPAAEETGMAPEMPPAAPTEPAAVICDPPTEAAAA</sequence>
<feature type="chain" id="PRO_5014979868" evidence="2">
    <location>
        <begin position="25"/>
        <end position="212"/>
    </location>
</feature>
<evidence type="ECO:0000313" key="3">
    <source>
        <dbReference type="EMBL" id="MBW71943.1"/>
    </source>
</evidence>
<feature type="signal peptide" evidence="2">
    <location>
        <begin position="1"/>
        <end position="24"/>
    </location>
</feature>
<keyword evidence="2" id="KW-0732">Signal</keyword>
<organism evidence="3">
    <name type="scientific">Anopheles darlingi</name>
    <name type="common">Mosquito</name>
    <dbReference type="NCBI Taxonomy" id="43151"/>
    <lineage>
        <taxon>Eukaryota</taxon>
        <taxon>Metazoa</taxon>
        <taxon>Ecdysozoa</taxon>
        <taxon>Arthropoda</taxon>
        <taxon>Hexapoda</taxon>
        <taxon>Insecta</taxon>
        <taxon>Pterygota</taxon>
        <taxon>Neoptera</taxon>
        <taxon>Endopterygota</taxon>
        <taxon>Diptera</taxon>
        <taxon>Nematocera</taxon>
        <taxon>Culicoidea</taxon>
        <taxon>Culicidae</taxon>
        <taxon>Anophelinae</taxon>
        <taxon>Anopheles</taxon>
    </lineage>
</organism>
<evidence type="ECO:0000256" key="2">
    <source>
        <dbReference type="SAM" id="SignalP"/>
    </source>
</evidence>
<dbReference type="EMBL" id="GGFL01007765">
    <property type="protein sequence ID" value="MBW71943.1"/>
    <property type="molecule type" value="Transcribed_RNA"/>
</dbReference>